<dbReference type="Proteomes" id="UP000316360">
    <property type="component" value="Unassembled WGS sequence"/>
</dbReference>
<evidence type="ECO:0000256" key="1">
    <source>
        <dbReference type="SAM" id="MobiDB-lite"/>
    </source>
</evidence>
<reference evidence="2 3" key="1">
    <citation type="submission" date="2019-03" db="EMBL/GenBank/DDBJ databases">
        <title>Metabolic potential of uncultured bacteria and archaea associated with petroleum seepage in deep-sea sediments.</title>
        <authorList>
            <person name="Dong X."/>
            <person name="Hubert C."/>
        </authorList>
    </citation>
    <scope>NUCLEOTIDE SEQUENCE [LARGE SCALE GENOMIC DNA]</scope>
    <source>
        <strain evidence="2">E44_bin7</strain>
    </source>
</reference>
<gene>
    <name evidence="2" type="ORF">E3J84_01650</name>
</gene>
<dbReference type="EMBL" id="SOKJ01000087">
    <property type="protein sequence ID" value="TET12434.1"/>
    <property type="molecule type" value="Genomic_DNA"/>
</dbReference>
<accession>A0A523S328</accession>
<proteinExistence type="predicted"/>
<protein>
    <submittedName>
        <fullName evidence="2">Uncharacterized protein</fullName>
    </submittedName>
</protein>
<evidence type="ECO:0000313" key="2">
    <source>
        <dbReference type="EMBL" id="TET12434.1"/>
    </source>
</evidence>
<organism evidence="2 3">
    <name type="scientific">Aerophobetes bacterium</name>
    <dbReference type="NCBI Taxonomy" id="2030807"/>
    <lineage>
        <taxon>Bacteria</taxon>
        <taxon>Candidatus Aerophobota</taxon>
    </lineage>
</organism>
<sequence>MTPSSPARKKWNIGGQFCRFHVLLLDKDEVEEKNRCFKEKYLSSSPPTRGGASGDDFREVRGKKNSLDRSDGRKIIQTFNPKNGHSGLEVREVILLTK</sequence>
<comment type="caution">
    <text evidence="2">The sequence shown here is derived from an EMBL/GenBank/DDBJ whole genome shotgun (WGS) entry which is preliminary data.</text>
</comment>
<feature type="compositionally biased region" description="Basic and acidic residues" evidence="1">
    <location>
        <begin position="55"/>
        <end position="74"/>
    </location>
</feature>
<dbReference type="AlphaFoldDB" id="A0A523S328"/>
<feature type="region of interest" description="Disordered" evidence="1">
    <location>
        <begin position="41"/>
        <end position="82"/>
    </location>
</feature>
<name>A0A523S328_UNCAE</name>
<evidence type="ECO:0000313" key="3">
    <source>
        <dbReference type="Proteomes" id="UP000316360"/>
    </source>
</evidence>